<dbReference type="NCBIfam" id="TIGR00086">
    <property type="entry name" value="smpB"/>
    <property type="match status" value="1"/>
</dbReference>
<dbReference type="SUPFAM" id="SSF74982">
    <property type="entry name" value="Small protein B (SmpB)"/>
    <property type="match status" value="1"/>
</dbReference>
<name>A0A2M7V278_9BACT</name>
<comment type="similarity">
    <text evidence="3">Belongs to the SmpB family.</text>
</comment>
<dbReference type="Gene3D" id="2.40.280.10">
    <property type="match status" value="1"/>
</dbReference>
<dbReference type="GO" id="GO:0003723">
    <property type="term" value="F:RNA binding"/>
    <property type="evidence" value="ECO:0007669"/>
    <property type="project" value="UniProtKB-UniRule"/>
</dbReference>
<dbReference type="GO" id="GO:0005829">
    <property type="term" value="C:cytosol"/>
    <property type="evidence" value="ECO:0007669"/>
    <property type="project" value="TreeGrafter"/>
</dbReference>
<comment type="caution">
    <text evidence="4">The sequence shown here is derived from an EMBL/GenBank/DDBJ whole genome shotgun (WGS) entry which is preliminary data.</text>
</comment>
<accession>A0A2M7V278</accession>
<evidence type="ECO:0000256" key="1">
    <source>
        <dbReference type="ARBA" id="ARBA00022490"/>
    </source>
</evidence>
<dbReference type="PANTHER" id="PTHR30308:SF2">
    <property type="entry name" value="SSRA-BINDING PROTEIN"/>
    <property type="match status" value="1"/>
</dbReference>
<dbReference type="InterPro" id="IPR000037">
    <property type="entry name" value="SsrA-bd_prot"/>
</dbReference>
<protein>
    <recommendedName>
        <fullName evidence="3">SsrA-binding protein</fullName>
    </recommendedName>
    <alternativeName>
        <fullName evidence="3">Small protein B</fullName>
    </alternativeName>
</protein>
<dbReference type="GO" id="GO:0070930">
    <property type="term" value="P:trans-translation-dependent protein tagging"/>
    <property type="evidence" value="ECO:0007669"/>
    <property type="project" value="TreeGrafter"/>
</dbReference>
<dbReference type="NCBIfam" id="NF003843">
    <property type="entry name" value="PRK05422.1"/>
    <property type="match status" value="1"/>
</dbReference>
<dbReference type="Proteomes" id="UP000230078">
    <property type="component" value="Unassembled WGS sequence"/>
</dbReference>
<evidence type="ECO:0000256" key="2">
    <source>
        <dbReference type="ARBA" id="ARBA00022884"/>
    </source>
</evidence>
<comment type="function">
    <text evidence="3">Required for rescue of stalled ribosomes mediated by trans-translation. Binds to transfer-messenger RNA (tmRNA), required for stable association of tmRNA with ribosomes. tmRNA and SmpB together mimic tRNA shape, replacing the anticodon stem-loop with SmpB. tmRNA is encoded by the ssrA gene; the 2 termini fold to resemble tRNA(Ala) and it encodes a 'tag peptide', a short internal open reading frame. During trans-translation Ala-aminoacylated tmRNA acts like a tRNA, entering the A-site of stalled ribosomes, displacing the stalled mRNA. The ribosome then switches to translate the ORF on the tmRNA; the nascent peptide is terminated with the 'tag peptide' encoded by the tmRNA and targeted for degradation. The ribosome is freed to recommence translation, which seems to be the essential function of trans-translation.</text>
</comment>
<keyword evidence="1 3" id="KW-0963">Cytoplasm</keyword>
<evidence type="ECO:0000313" key="5">
    <source>
        <dbReference type="Proteomes" id="UP000230078"/>
    </source>
</evidence>
<dbReference type="EMBL" id="PFPI01000058">
    <property type="protein sequence ID" value="PIZ92507.1"/>
    <property type="molecule type" value="Genomic_DNA"/>
</dbReference>
<dbReference type="AlphaFoldDB" id="A0A2M7V278"/>
<gene>
    <name evidence="3" type="primary">smpB</name>
    <name evidence="4" type="ORF">COX83_04165</name>
</gene>
<sequence>MPTYAKNKFAYHDYEVLDTIEAGLVLTGQETKAVRTETVRLKSSHISLRANEAWLINAHIPRYKYAGTLMDYDPERPRKVLLNKKEIAKLQGKSHEKGLTIVPLSVYSNGRHIKLQIGLARGKKLHDKKRVKKDRDIDRDIRRDLKGSM</sequence>
<dbReference type="InterPro" id="IPR023620">
    <property type="entry name" value="SmpB"/>
</dbReference>
<organism evidence="4 5">
    <name type="scientific">Candidatus Magasanikbacteria bacterium CG_4_10_14_0_2_um_filter_41_31</name>
    <dbReference type="NCBI Taxonomy" id="1974639"/>
    <lineage>
        <taxon>Bacteria</taxon>
        <taxon>Candidatus Magasanikiibacteriota</taxon>
    </lineage>
</organism>
<dbReference type="CDD" id="cd09294">
    <property type="entry name" value="SmpB"/>
    <property type="match status" value="1"/>
</dbReference>
<proteinExistence type="inferred from homology"/>
<evidence type="ECO:0000313" key="4">
    <source>
        <dbReference type="EMBL" id="PIZ92507.1"/>
    </source>
</evidence>
<evidence type="ECO:0000256" key="3">
    <source>
        <dbReference type="HAMAP-Rule" id="MF_00023"/>
    </source>
</evidence>
<keyword evidence="2 3" id="KW-0694">RNA-binding</keyword>
<dbReference type="PANTHER" id="PTHR30308">
    <property type="entry name" value="TMRNA-BINDING COMPONENT OF TRANS-TRANSLATION TAGGING COMPLEX"/>
    <property type="match status" value="1"/>
</dbReference>
<dbReference type="HAMAP" id="MF_00023">
    <property type="entry name" value="SmpB"/>
    <property type="match status" value="1"/>
</dbReference>
<comment type="subcellular location">
    <subcellularLocation>
        <location evidence="3">Cytoplasm</location>
    </subcellularLocation>
    <text evidence="3">The tmRNA-SmpB complex associates with stalled 70S ribosomes.</text>
</comment>
<dbReference type="GO" id="GO:0070929">
    <property type="term" value="P:trans-translation"/>
    <property type="evidence" value="ECO:0007669"/>
    <property type="project" value="UniProtKB-UniRule"/>
</dbReference>
<reference evidence="5" key="1">
    <citation type="submission" date="2017-09" db="EMBL/GenBank/DDBJ databases">
        <title>Depth-based differentiation of microbial function through sediment-hosted aquifers and enrichment of novel symbionts in the deep terrestrial subsurface.</title>
        <authorList>
            <person name="Probst A.J."/>
            <person name="Ladd B."/>
            <person name="Jarett J.K."/>
            <person name="Geller-Mcgrath D.E."/>
            <person name="Sieber C.M.K."/>
            <person name="Emerson J.B."/>
            <person name="Anantharaman K."/>
            <person name="Thomas B.C."/>
            <person name="Malmstrom R."/>
            <person name="Stieglmeier M."/>
            <person name="Klingl A."/>
            <person name="Woyke T."/>
            <person name="Ryan C.M."/>
            <person name="Banfield J.F."/>
        </authorList>
    </citation>
    <scope>NUCLEOTIDE SEQUENCE [LARGE SCALE GENOMIC DNA]</scope>
</reference>
<dbReference type="Pfam" id="PF01668">
    <property type="entry name" value="SmpB"/>
    <property type="match status" value="1"/>
</dbReference>